<dbReference type="Pfam" id="PF01757">
    <property type="entry name" value="Acyl_transf_3"/>
    <property type="match status" value="1"/>
</dbReference>
<feature type="transmembrane region" description="Helical" evidence="1">
    <location>
        <begin position="373"/>
        <end position="392"/>
    </location>
</feature>
<keyword evidence="4" id="KW-0808">Transferase</keyword>
<keyword evidence="4" id="KW-0012">Acyltransferase</keyword>
<dbReference type="GO" id="GO:0009103">
    <property type="term" value="P:lipopolysaccharide biosynthetic process"/>
    <property type="evidence" value="ECO:0007669"/>
    <property type="project" value="TreeGrafter"/>
</dbReference>
<reference evidence="4" key="2">
    <citation type="submission" date="2020-09" db="EMBL/GenBank/DDBJ databases">
        <authorList>
            <person name="Sun Q."/>
            <person name="Zhou Y."/>
        </authorList>
    </citation>
    <scope>NUCLEOTIDE SEQUENCE</scope>
    <source>
        <strain evidence="4">CGMCC 4.7110</strain>
    </source>
</reference>
<feature type="transmembrane region" description="Helical" evidence="1">
    <location>
        <begin position="308"/>
        <end position="329"/>
    </location>
</feature>
<feature type="transmembrane region" description="Helical" evidence="1">
    <location>
        <begin position="264"/>
        <end position="287"/>
    </location>
</feature>
<proteinExistence type="predicted"/>
<dbReference type="AlphaFoldDB" id="A0A917XGG0"/>
<dbReference type="Pfam" id="PF19040">
    <property type="entry name" value="SGNH"/>
    <property type="match status" value="1"/>
</dbReference>
<dbReference type="Proteomes" id="UP000653411">
    <property type="component" value="Unassembled WGS sequence"/>
</dbReference>
<keyword evidence="1" id="KW-0812">Transmembrane</keyword>
<feature type="transmembrane region" description="Helical" evidence="1">
    <location>
        <begin position="45"/>
        <end position="63"/>
    </location>
</feature>
<feature type="transmembrane region" description="Helical" evidence="1">
    <location>
        <begin position="216"/>
        <end position="232"/>
    </location>
</feature>
<organism evidence="4 5">
    <name type="scientific">Streptomyces fuscichromogenes</name>
    <dbReference type="NCBI Taxonomy" id="1324013"/>
    <lineage>
        <taxon>Bacteria</taxon>
        <taxon>Bacillati</taxon>
        <taxon>Actinomycetota</taxon>
        <taxon>Actinomycetes</taxon>
        <taxon>Kitasatosporales</taxon>
        <taxon>Streptomycetaceae</taxon>
        <taxon>Streptomyces</taxon>
    </lineage>
</organism>
<feature type="transmembrane region" description="Helical" evidence="1">
    <location>
        <begin position="84"/>
        <end position="103"/>
    </location>
</feature>
<keyword evidence="1" id="KW-1133">Transmembrane helix</keyword>
<protein>
    <submittedName>
        <fullName evidence="4">Acyltransferase</fullName>
    </submittedName>
</protein>
<gene>
    <name evidence="4" type="ORF">GCM10011578_056580</name>
</gene>
<accession>A0A917XGG0</accession>
<dbReference type="PANTHER" id="PTHR23028">
    <property type="entry name" value="ACETYLTRANSFERASE"/>
    <property type="match status" value="1"/>
</dbReference>
<feature type="domain" description="Acyltransferase 3" evidence="2">
    <location>
        <begin position="20"/>
        <end position="324"/>
    </location>
</feature>
<evidence type="ECO:0000259" key="3">
    <source>
        <dbReference type="Pfam" id="PF19040"/>
    </source>
</evidence>
<dbReference type="InterPro" id="IPR043968">
    <property type="entry name" value="SGNH"/>
</dbReference>
<dbReference type="PANTHER" id="PTHR23028:SF53">
    <property type="entry name" value="ACYL_TRANSF_3 DOMAIN-CONTAINING PROTEIN"/>
    <property type="match status" value="1"/>
</dbReference>
<keyword evidence="1" id="KW-0472">Membrane</keyword>
<reference evidence="4" key="1">
    <citation type="journal article" date="2014" name="Int. J. Syst. Evol. Microbiol.">
        <title>Complete genome sequence of Corynebacterium casei LMG S-19264T (=DSM 44701T), isolated from a smear-ripened cheese.</title>
        <authorList>
            <consortium name="US DOE Joint Genome Institute (JGI-PGF)"/>
            <person name="Walter F."/>
            <person name="Albersmeier A."/>
            <person name="Kalinowski J."/>
            <person name="Ruckert C."/>
        </authorList>
    </citation>
    <scope>NUCLEOTIDE SEQUENCE</scope>
    <source>
        <strain evidence="4">CGMCC 4.7110</strain>
    </source>
</reference>
<evidence type="ECO:0000313" key="4">
    <source>
        <dbReference type="EMBL" id="GGN23871.1"/>
    </source>
</evidence>
<evidence type="ECO:0000259" key="2">
    <source>
        <dbReference type="Pfam" id="PF01757"/>
    </source>
</evidence>
<dbReference type="RefSeq" id="WP_189265666.1">
    <property type="nucleotide sequence ID" value="NZ_BMML01000014.1"/>
</dbReference>
<dbReference type="GO" id="GO:0016020">
    <property type="term" value="C:membrane"/>
    <property type="evidence" value="ECO:0007669"/>
    <property type="project" value="TreeGrafter"/>
</dbReference>
<feature type="transmembrane region" description="Helical" evidence="1">
    <location>
        <begin position="180"/>
        <end position="196"/>
    </location>
</feature>
<dbReference type="InterPro" id="IPR050879">
    <property type="entry name" value="Acyltransferase_3"/>
</dbReference>
<evidence type="ECO:0000313" key="5">
    <source>
        <dbReference type="Proteomes" id="UP000653411"/>
    </source>
</evidence>
<comment type="caution">
    <text evidence="4">The sequence shown here is derived from an EMBL/GenBank/DDBJ whole genome shotgun (WGS) entry which is preliminary data.</text>
</comment>
<name>A0A917XGG0_9ACTN</name>
<dbReference type="GO" id="GO:0016747">
    <property type="term" value="F:acyltransferase activity, transferring groups other than amino-acyl groups"/>
    <property type="evidence" value="ECO:0007669"/>
    <property type="project" value="InterPro"/>
</dbReference>
<evidence type="ECO:0000256" key="1">
    <source>
        <dbReference type="SAM" id="Phobius"/>
    </source>
</evidence>
<dbReference type="SUPFAM" id="SSF52266">
    <property type="entry name" value="SGNH hydrolase"/>
    <property type="match status" value="1"/>
</dbReference>
<feature type="transmembrane region" description="Helical" evidence="1">
    <location>
        <begin position="239"/>
        <end position="258"/>
    </location>
</feature>
<sequence>MTSHRSSAAETERLRKYRPDIQGLRAVAIIMVVCMHTGILDIHGGVDVSFVLSGFLIGSQLLAEIDRTGKVSLSRFWARRFRRLAPGAALTIVATGVLSWLYASPFSFRSYMDDGLAASLSVINWRLAENGTDYFANDGSQSPYQHFWSLGIEEQFYLATPIVLVVVAWLSRLVFRRNRVLVGVVLMAVVGGSFHLGYTETTSNQPLAYFGTQSRIWELAFGVLLALWAPVISRMPRGLAAVVSWLGLATTLVTGLLITENTPLPGYAVLGPVLGAWLIIAGGCANPRLGVERLLDNPVLDFIGKVSYGWYLWHWPLLILWPHIIGWEFGYSDRFRVAVLSFLVAIATHYVVEKRFRENVKLVVRPWRGILTGGTLTATSAVAMVVALQVPLNLSFGTAGTAAALTGFDGTRSVERAVTERSAPEISESALLKSPDDRGDHGCIDQLLVTSFTPHDDCVIGDRTSDRTMVLLGDSHAYQWGNAFDTLGRKLHVKVVTVIKSGCSPEVYKITREDLGRAYTECPQWRTTALAYIKKLKPDVIVVANRVQYTTVRAGAVDTFRKLRAMGSELVYLADTPKPTFNIPDCLAENSAHPAECTLASETAVDLPDFRKLEREVAEEYGATVINPLPAFCANGYCPAVIGGHVVYWDNSHMTGGYAKSLEPFLEPTFRKVLAG</sequence>
<feature type="domain" description="SGNH" evidence="3">
    <location>
        <begin position="454"/>
        <end position="668"/>
    </location>
</feature>
<feature type="transmembrane region" description="Helical" evidence="1">
    <location>
        <begin position="335"/>
        <end position="352"/>
    </location>
</feature>
<dbReference type="InterPro" id="IPR002656">
    <property type="entry name" value="Acyl_transf_3_dom"/>
</dbReference>
<feature type="transmembrane region" description="Helical" evidence="1">
    <location>
        <begin position="21"/>
        <end position="39"/>
    </location>
</feature>
<feature type="transmembrane region" description="Helical" evidence="1">
    <location>
        <begin position="156"/>
        <end position="175"/>
    </location>
</feature>
<dbReference type="EMBL" id="BMML01000014">
    <property type="protein sequence ID" value="GGN23871.1"/>
    <property type="molecule type" value="Genomic_DNA"/>
</dbReference>
<keyword evidence="5" id="KW-1185">Reference proteome</keyword>